<name>A0AAF1AZ34_DAUCS</name>
<sequence>MKAARAPTSLTHFSLVFLSSFHLLFSFSAAEHYPGQAFIQCLIFQSNDSIANVVYSPNNASYEQIYEFSLRNPRLNNSNRLQPQVIVTPVSESQVQAVVRCAQQNHLRIRTRSGGHDFEGLSYSSTYDIPFVLLDMINLRNVSVNATARTATIGAGATLGEVYYWIYRASGTLAFPAGVWSTVGATGLICGGGYGVLRRKYGFAADNVLNVRIVDVYGNILDRESMGEDLFWALRGGGCSSFGVVLSWELNLVEVPETVAIFNISRTLEQNATQMILPFQTVARNLPVEVDLRVLMSTTISNTSVRPDNKTVRLSFTSTYLGPADELYKIIDKNLPEIGLLRSDIQDVSWIQAIMQGSFFPLFDEAPTPEDLLDRTFLADIPFKGKSDFVREPISEQGINGLWDKLLEVGPGETTLVFTPYGGVLDEYLESAIPFPNRNGTLYMVYMRVLWVGNTTQKLEWIRSLYGYLRPYVSRNPRRAYYNYNDLDLGMNNARGPINYITARRWGRSYFNNNFMRLVGVKTRVDPLNFFRHEQSIPPFSLAMVSDM</sequence>
<evidence type="ECO:0000256" key="4">
    <source>
        <dbReference type="ARBA" id="ARBA00022729"/>
    </source>
</evidence>
<dbReference type="InterPro" id="IPR016167">
    <property type="entry name" value="FAD-bd_PCMH_sub1"/>
</dbReference>
<keyword evidence="10" id="KW-1185">Reference proteome</keyword>
<evidence type="ECO:0000313" key="10">
    <source>
        <dbReference type="Proteomes" id="UP000077755"/>
    </source>
</evidence>
<dbReference type="SUPFAM" id="SSF56176">
    <property type="entry name" value="FAD-binding/transporter-associated domain-like"/>
    <property type="match status" value="1"/>
</dbReference>
<gene>
    <name evidence="9" type="ORF">DCAR_0519406</name>
</gene>
<reference evidence="9" key="2">
    <citation type="submission" date="2022-03" db="EMBL/GenBank/DDBJ databases">
        <title>Draft title - Genomic analysis of global carrot germplasm unveils the trajectory of domestication and the origin of high carotenoid orange carrot.</title>
        <authorList>
            <person name="Iorizzo M."/>
            <person name="Ellison S."/>
            <person name="Senalik D."/>
            <person name="Macko-Podgorni A."/>
            <person name="Grzebelus D."/>
            <person name="Bostan H."/>
            <person name="Rolling W."/>
            <person name="Curaba J."/>
            <person name="Simon P."/>
        </authorList>
    </citation>
    <scope>NUCLEOTIDE SEQUENCE</scope>
    <source>
        <tissue evidence="9">Leaf</tissue>
    </source>
</reference>
<keyword evidence="4 7" id="KW-0732">Signal</keyword>
<feature type="chain" id="PRO_5042212191" description="FAD-binding PCMH-type domain-containing protein" evidence="7">
    <location>
        <begin position="31"/>
        <end position="548"/>
    </location>
</feature>
<evidence type="ECO:0000256" key="3">
    <source>
        <dbReference type="ARBA" id="ARBA00022630"/>
    </source>
</evidence>
<dbReference type="EMBL" id="CP093347">
    <property type="protein sequence ID" value="WOH00050.1"/>
    <property type="molecule type" value="Genomic_DNA"/>
</dbReference>
<comment type="similarity">
    <text evidence="2">Belongs to the oxygen-dependent FAD-linked oxidoreductase family.</text>
</comment>
<dbReference type="Gene3D" id="3.40.462.20">
    <property type="match status" value="1"/>
</dbReference>
<dbReference type="GO" id="GO:0071949">
    <property type="term" value="F:FAD binding"/>
    <property type="evidence" value="ECO:0007669"/>
    <property type="project" value="InterPro"/>
</dbReference>
<comment type="cofactor">
    <cofactor evidence="1">
        <name>FAD</name>
        <dbReference type="ChEBI" id="CHEBI:57692"/>
    </cofactor>
</comment>
<feature type="signal peptide" evidence="7">
    <location>
        <begin position="1"/>
        <end position="30"/>
    </location>
</feature>
<evidence type="ECO:0000313" key="9">
    <source>
        <dbReference type="EMBL" id="WOH00050.1"/>
    </source>
</evidence>
<dbReference type="InterPro" id="IPR016169">
    <property type="entry name" value="FAD-bd_PCMH_sub2"/>
</dbReference>
<dbReference type="Pfam" id="PF08031">
    <property type="entry name" value="BBE"/>
    <property type="match status" value="1"/>
</dbReference>
<feature type="domain" description="FAD-binding PCMH-type" evidence="8">
    <location>
        <begin position="79"/>
        <end position="255"/>
    </location>
</feature>
<keyword evidence="6" id="KW-0325">Glycoprotein</keyword>
<keyword evidence="5" id="KW-0274">FAD</keyword>
<dbReference type="Gene3D" id="3.30.43.10">
    <property type="entry name" value="Uridine Diphospho-n-acetylenolpyruvylglucosamine Reductase, domain 2"/>
    <property type="match status" value="1"/>
</dbReference>
<dbReference type="KEGG" id="dcr:108221066"/>
<keyword evidence="3" id="KW-0285">Flavoprotein</keyword>
<proteinExistence type="inferred from homology"/>
<organism evidence="9 10">
    <name type="scientific">Daucus carota subsp. sativus</name>
    <name type="common">Carrot</name>
    <dbReference type="NCBI Taxonomy" id="79200"/>
    <lineage>
        <taxon>Eukaryota</taxon>
        <taxon>Viridiplantae</taxon>
        <taxon>Streptophyta</taxon>
        <taxon>Embryophyta</taxon>
        <taxon>Tracheophyta</taxon>
        <taxon>Spermatophyta</taxon>
        <taxon>Magnoliopsida</taxon>
        <taxon>eudicotyledons</taxon>
        <taxon>Gunneridae</taxon>
        <taxon>Pentapetalae</taxon>
        <taxon>asterids</taxon>
        <taxon>campanulids</taxon>
        <taxon>Apiales</taxon>
        <taxon>Apiaceae</taxon>
        <taxon>Apioideae</taxon>
        <taxon>Scandiceae</taxon>
        <taxon>Daucinae</taxon>
        <taxon>Daucus</taxon>
        <taxon>Daucus sect. Daucus</taxon>
    </lineage>
</organism>
<dbReference type="Pfam" id="PF01565">
    <property type="entry name" value="FAD_binding_4"/>
    <property type="match status" value="1"/>
</dbReference>
<dbReference type="InterPro" id="IPR006094">
    <property type="entry name" value="Oxid_FAD_bind_N"/>
</dbReference>
<dbReference type="PROSITE" id="PS51387">
    <property type="entry name" value="FAD_PCMH"/>
    <property type="match status" value="1"/>
</dbReference>
<evidence type="ECO:0000259" key="8">
    <source>
        <dbReference type="PROSITE" id="PS51387"/>
    </source>
</evidence>
<dbReference type="Gene3D" id="3.30.465.10">
    <property type="match status" value="1"/>
</dbReference>
<dbReference type="AlphaFoldDB" id="A0AAF1AZ34"/>
<accession>A0AAF1AZ34</accession>
<dbReference type="InterPro" id="IPR016166">
    <property type="entry name" value="FAD-bd_PCMH"/>
</dbReference>
<protein>
    <recommendedName>
        <fullName evidence="8">FAD-binding PCMH-type domain-containing protein</fullName>
    </recommendedName>
</protein>
<evidence type="ECO:0000256" key="5">
    <source>
        <dbReference type="ARBA" id="ARBA00022827"/>
    </source>
</evidence>
<dbReference type="InterPro" id="IPR036318">
    <property type="entry name" value="FAD-bd_PCMH-like_sf"/>
</dbReference>
<evidence type="ECO:0000256" key="1">
    <source>
        <dbReference type="ARBA" id="ARBA00001974"/>
    </source>
</evidence>
<dbReference type="PANTHER" id="PTHR32448">
    <property type="entry name" value="OS08G0158400 PROTEIN"/>
    <property type="match status" value="1"/>
</dbReference>
<reference evidence="9" key="1">
    <citation type="journal article" date="2016" name="Nat. Genet.">
        <title>A high-quality carrot genome assembly provides new insights into carotenoid accumulation and asterid genome evolution.</title>
        <authorList>
            <person name="Iorizzo M."/>
            <person name="Ellison S."/>
            <person name="Senalik D."/>
            <person name="Zeng P."/>
            <person name="Satapoomin P."/>
            <person name="Huang J."/>
            <person name="Bowman M."/>
            <person name="Iovene M."/>
            <person name="Sanseverino W."/>
            <person name="Cavagnaro P."/>
            <person name="Yildiz M."/>
            <person name="Macko-Podgorni A."/>
            <person name="Moranska E."/>
            <person name="Grzebelus E."/>
            <person name="Grzebelus D."/>
            <person name="Ashrafi H."/>
            <person name="Zheng Z."/>
            <person name="Cheng S."/>
            <person name="Spooner D."/>
            <person name="Van Deynze A."/>
            <person name="Simon P."/>
        </authorList>
    </citation>
    <scope>NUCLEOTIDE SEQUENCE</scope>
    <source>
        <tissue evidence="9">Leaf</tissue>
    </source>
</reference>
<evidence type="ECO:0000256" key="6">
    <source>
        <dbReference type="ARBA" id="ARBA00023180"/>
    </source>
</evidence>
<dbReference type="GO" id="GO:0016491">
    <property type="term" value="F:oxidoreductase activity"/>
    <property type="evidence" value="ECO:0007669"/>
    <property type="project" value="InterPro"/>
</dbReference>
<evidence type="ECO:0000256" key="2">
    <source>
        <dbReference type="ARBA" id="ARBA00005466"/>
    </source>
</evidence>
<dbReference type="InterPro" id="IPR012951">
    <property type="entry name" value="BBE"/>
</dbReference>
<dbReference type="Proteomes" id="UP000077755">
    <property type="component" value="Chromosome 5"/>
</dbReference>
<evidence type="ECO:0000256" key="7">
    <source>
        <dbReference type="SAM" id="SignalP"/>
    </source>
</evidence>